<accession>A0ABP1DFQ0</accession>
<organism evidence="1 2">
    <name type="scientific">Somion occarium</name>
    <dbReference type="NCBI Taxonomy" id="3059160"/>
    <lineage>
        <taxon>Eukaryota</taxon>
        <taxon>Fungi</taxon>
        <taxon>Dikarya</taxon>
        <taxon>Basidiomycota</taxon>
        <taxon>Agaricomycotina</taxon>
        <taxon>Agaricomycetes</taxon>
        <taxon>Polyporales</taxon>
        <taxon>Cerrenaceae</taxon>
        <taxon>Somion</taxon>
    </lineage>
</organism>
<reference evidence="2" key="1">
    <citation type="submission" date="2024-04" db="EMBL/GenBank/DDBJ databases">
        <authorList>
            <person name="Shaw F."/>
            <person name="Minotto A."/>
        </authorList>
    </citation>
    <scope>NUCLEOTIDE SEQUENCE [LARGE SCALE GENOMIC DNA]</scope>
</reference>
<dbReference type="EMBL" id="OZ037946">
    <property type="protein sequence ID" value="CAL1705853.1"/>
    <property type="molecule type" value="Genomic_DNA"/>
</dbReference>
<protein>
    <submittedName>
        <fullName evidence="1">Uncharacterized protein</fullName>
    </submittedName>
</protein>
<evidence type="ECO:0000313" key="1">
    <source>
        <dbReference type="EMBL" id="CAL1705853.1"/>
    </source>
</evidence>
<keyword evidence="2" id="KW-1185">Reference proteome</keyword>
<dbReference type="Proteomes" id="UP001497453">
    <property type="component" value="Chromosome 3"/>
</dbReference>
<sequence length="129" mass="14652">MLKDQNNGVMISDSLGDPNSVNDFNMFWISEFKKTNAYEVRIRVIDPVLFDIVEPRHPCGEHPFVVADIGLHLSEGIQELKIDQQLAPAREAVTNVDRRIHGFPQRRGGCSRTMGATFCKFVIKYQFNG</sequence>
<proteinExistence type="predicted"/>
<gene>
    <name evidence="1" type="ORF">GFSPODELE1_LOCUS5615</name>
</gene>
<name>A0ABP1DFQ0_9APHY</name>
<evidence type="ECO:0000313" key="2">
    <source>
        <dbReference type="Proteomes" id="UP001497453"/>
    </source>
</evidence>